<sequence length="65" mass="7171">MMMMVMVVGGNNQFIAQKEDRGSLGSNGMNNDGVGIGREGEIVLKKRPWTATKDVVLSDMWSHVF</sequence>
<keyword evidence="2" id="KW-1185">Reference proteome</keyword>
<dbReference type="OrthoDB" id="10402900at2759"/>
<accession>A0A5B6VTQ5</accession>
<evidence type="ECO:0000313" key="1">
    <source>
        <dbReference type="EMBL" id="KAA3472541.1"/>
    </source>
</evidence>
<organism evidence="1 2">
    <name type="scientific">Gossypium australe</name>
    <dbReference type="NCBI Taxonomy" id="47621"/>
    <lineage>
        <taxon>Eukaryota</taxon>
        <taxon>Viridiplantae</taxon>
        <taxon>Streptophyta</taxon>
        <taxon>Embryophyta</taxon>
        <taxon>Tracheophyta</taxon>
        <taxon>Spermatophyta</taxon>
        <taxon>Magnoliopsida</taxon>
        <taxon>eudicotyledons</taxon>
        <taxon>Gunneridae</taxon>
        <taxon>Pentapetalae</taxon>
        <taxon>rosids</taxon>
        <taxon>malvids</taxon>
        <taxon>Malvales</taxon>
        <taxon>Malvaceae</taxon>
        <taxon>Malvoideae</taxon>
        <taxon>Gossypium</taxon>
    </lineage>
</organism>
<protein>
    <submittedName>
        <fullName evidence="1">Myb-like protein A</fullName>
    </submittedName>
</protein>
<dbReference type="EMBL" id="SMMG02000005">
    <property type="protein sequence ID" value="KAA3472541.1"/>
    <property type="molecule type" value="Genomic_DNA"/>
</dbReference>
<dbReference type="AlphaFoldDB" id="A0A5B6VTQ5"/>
<gene>
    <name evidence="1" type="ORF">EPI10_023014</name>
</gene>
<name>A0A5B6VTQ5_9ROSI</name>
<proteinExistence type="predicted"/>
<reference evidence="2" key="1">
    <citation type="journal article" date="2019" name="Plant Biotechnol. J.">
        <title>Genome sequencing of the Australian wild diploid species Gossypium australe highlights disease resistance and delayed gland morphogenesis.</title>
        <authorList>
            <person name="Cai Y."/>
            <person name="Cai X."/>
            <person name="Wang Q."/>
            <person name="Wang P."/>
            <person name="Zhang Y."/>
            <person name="Cai C."/>
            <person name="Xu Y."/>
            <person name="Wang K."/>
            <person name="Zhou Z."/>
            <person name="Wang C."/>
            <person name="Geng S."/>
            <person name="Li B."/>
            <person name="Dong Q."/>
            <person name="Hou Y."/>
            <person name="Wang H."/>
            <person name="Ai P."/>
            <person name="Liu Z."/>
            <person name="Yi F."/>
            <person name="Sun M."/>
            <person name="An G."/>
            <person name="Cheng J."/>
            <person name="Zhang Y."/>
            <person name="Shi Q."/>
            <person name="Xie Y."/>
            <person name="Shi X."/>
            <person name="Chang Y."/>
            <person name="Huang F."/>
            <person name="Chen Y."/>
            <person name="Hong S."/>
            <person name="Mi L."/>
            <person name="Sun Q."/>
            <person name="Zhang L."/>
            <person name="Zhou B."/>
            <person name="Peng R."/>
            <person name="Zhang X."/>
            <person name="Liu F."/>
        </authorList>
    </citation>
    <scope>NUCLEOTIDE SEQUENCE [LARGE SCALE GENOMIC DNA]</scope>
    <source>
        <strain evidence="2">cv. PA1801</strain>
    </source>
</reference>
<dbReference type="Proteomes" id="UP000325315">
    <property type="component" value="Unassembled WGS sequence"/>
</dbReference>
<evidence type="ECO:0000313" key="2">
    <source>
        <dbReference type="Proteomes" id="UP000325315"/>
    </source>
</evidence>
<comment type="caution">
    <text evidence="1">The sequence shown here is derived from an EMBL/GenBank/DDBJ whole genome shotgun (WGS) entry which is preliminary data.</text>
</comment>